<evidence type="ECO:0000256" key="6">
    <source>
        <dbReference type="ARBA" id="ARBA00022840"/>
    </source>
</evidence>
<evidence type="ECO:0000256" key="10">
    <source>
        <dbReference type="SAM" id="SignalP"/>
    </source>
</evidence>
<comment type="pathway">
    <text evidence="1">Sulfur metabolism; hydrogen sulfide biosynthesis; sulfite from sulfate: step 1/3.</text>
</comment>
<dbReference type="NCBIfam" id="TIGR00339">
    <property type="entry name" value="sopT"/>
    <property type="match status" value="1"/>
</dbReference>
<evidence type="ECO:0000256" key="2">
    <source>
        <dbReference type="ARBA" id="ARBA00012391"/>
    </source>
</evidence>
<evidence type="ECO:0000256" key="8">
    <source>
        <dbReference type="ARBA" id="ARBA00037980"/>
    </source>
</evidence>
<dbReference type="GO" id="GO:0005524">
    <property type="term" value="F:ATP binding"/>
    <property type="evidence" value="ECO:0007669"/>
    <property type="project" value="UniProtKB-KW"/>
</dbReference>
<feature type="signal peptide" evidence="10">
    <location>
        <begin position="1"/>
        <end position="16"/>
    </location>
</feature>
<evidence type="ECO:0000259" key="12">
    <source>
        <dbReference type="Pfam" id="PF14306"/>
    </source>
</evidence>
<organism evidence="13">
    <name type="scientific">Trieres chinensis</name>
    <name type="common">Marine centric diatom</name>
    <name type="synonym">Odontella sinensis</name>
    <dbReference type="NCBI Taxonomy" id="1514140"/>
    <lineage>
        <taxon>Eukaryota</taxon>
        <taxon>Sar</taxon>
        <taxon>Stramenopiles</taxon>
        <taxon>Ochrophyta</taxon>
        <taxon>Bacillariophyta</taxon>
        <taxon>Mediophyceae</taxon>
        <taxon>Biddulphiophycidae</taxon>
        <taxon>Eupodiscales</taxon>
        <taxon>Parodontellaceae</taxon>
        <taxon>Trieres</taxon>
    </lineage>
</organism>
<feature type="domain" description="Sulphate adenylyltransferase catalytic" evidence="11">
    <location>
        <begin position="223"/>
        <end position="436"/>
    </location>
</feature>
<evidence type="ECO:0000256" key="4">
    <source>
        <dbReference type="ARBA" id="ARBA00022695"/>
    </source>
</evidence>
<dbReference type="EC" id="2.7.7.4" evidence="2"/>
<dbReference type="Gene3D" id="3.40.50.620">
    <property type="entry name" value="HUPs"/>
    <property type="match status" value="1"/>
</dbReference>
<evidence type="ECO:0000313" key="13">
    <source>
        <dbReference type="EMBL" id="CAD9357536.1"/>
    </source>
</evidence>
<dbReference type="PANTHER" id="PTHR43509:SF1">
    <property type="entry name" value="SULFATE ADENYLYLTRANSFERASE"/>
    <property type="match status" value="1"/>
</dbReference>
<dbReference type="InterPro" id="IPR025980">
    <property type="entry name" value="ATP-Sase_PUA-like_dom"/>
</dbReference>
<keyword evidence="6" id="KW-0067">ATP-binding</keyword>
<dbReference type="CDD" id="cd00517">
    <property type="entry name" value="ATPS"/>
    <property type="match status" value="1"/>
</dbReference>
<keyword evidence="10" id="KW-0732">Signal</keyword>
<feature type="chain" id="PRO_5031276102" description="sulfate adenylyltransferase" evidence="10">
    <location>
        <begin position="17"/>
        <end position="438"/>
    </location>
</feature>
<dbReference type="EMBL" id="HBGO01032934">
    <property type="protein sequence ID" value="CAD9357536.1"/>
    <property type="molecule type" value="Transcribed_RNA"/>
</dbReference>
<dbReference type="InterPro" id="IPR002650">
    <property type="entry name" value="Sulphate_adenylyltransferase"/>
</dbReference>
<keyword evidence="3" id="KW-0808">Transferase</keyword>
<evidence type="ECO:0000256" key="3">
    <source>
        <dbReference type="ARBA" id="ARBA00022679"/>
    </source>
</evidence>
<dbReference type="InterPro" id="IPR015947">
    <property type="entry name" value="PUA-like_sf"/>
</dbReference>
<dbReference type="Gene3D" id="3.10.400.10">
    <property type="entry name" value="Sulfate adenylyltransferase"/>
    <property type="match status" value="1"/>
</dbReference>
<evidence type="ECO:0000256" key="1">
    <source>
        <dbReference type="ARBA" id="ARBA00005048"/>
    </source>
</evidence>
<proteinExistence type="inferred from homology"/>
<dbReference type="PANTHER" id="PTHR43509">
    <property type="match status" value="1"/>
</dbReference>
<dbReference type="GO" id="GO:0000103">
    <property type="term" value="P:sulfate assimilation"/>
    <property type="evidence" value="ECO:0007669"/>
    <property type="project" value="InterPro"/>
</dbReference>
<feature type="domain" description="ATP-sulfurylase PUA-like" evidence="12">
    <location>
        <begin position="62"/>
        <end position="214"/>
    </location>
</feature>
<name>A0A7S2A4Q0_TRICV</name>
<reference evidence="13" key="1">
    <citation type="submission" date="2021-01" db="EMBL/GenBank/DDBJ databases">
        <authorList>
            <person name="Corre E."/>
            <person name="Pelletier E."/>
            <person name="Niang G."/>
            <person name="Scheremetjew M."/>
            <person name="Finn R."/>
            <person name="Kale V."/>
            <person name="Holt S."/>
            <person name="Cochrane G."/>
            <person name="Meng A."/>
            <person name="Brown T."/>
            <person name="Cohen L."/>
        </authorList>
    </citation>
    <scope>NUCLEOTIDE SEQUENCE</scope>
    <source>
        <strain evidence="13">Grunow 1884</strain>
    </source>
</reference>
<dbReference type="Pfam" id="PF01747">
    <property type="entry name" value="ATP-sulfurylase"/>
    <property type="match status" value="1"/>
</dbReference>
<keyword evidence="5" id="KW-0547">Nucleotide-binding</keyword>
<dbReference type="GO" id="GO:0004781">
    <property type="term" value="F:sulfate adenylyltransferase (ATP) activity"/>
    <property type="evidence" value="ECO:0007669"/>
    <property type="project" value="UniProtKB-EC"/>
</dbReference>
<protein>
    <recommendedName>
        <fullName evidence="2">sulfate adenylyltransferase</fullName>
        <ecNumber evidence="2">2.7.7.4</ecNumber>
    </recommendedName>
    <alternativeName>
        <fullName evidence="9">ATP-sulfurylase</fullName>
    </alternativeName>
    <alternativeName>
        <fullName evidence="7">Sulfate adenylate transferase</fullName>
    </alternativeName>
</protein>
<evidence type="ECO:0000256" key="5">
    <source>
        <dbReference type="ARBA" id="ARBA00022741"/>
    </source>
</evidence>
<dbReference type="SUPFAM" id="SSF88697">
    <property type="entry name" value="PUA domain-like"/>
    <property type="match status" value="1"/>
</dbReference>
<accession>A0A7S2A4Q0</accession>
<evidence type="ECO:0000259" key="11">
    <source>
        <dbReference type="Pfam" id="PF01747"/>
    </source>
</evidence>
<gene>
    <name evidence="13" type="ORF">OSIN01602_LOCUS18992</name>
</gene>
<dbReference type="InterPro" id="IPR024951">
    <property type="entry name" value="Sulfurylase_cat_dom"/>
</dbReference>
<sequence length="438" mass="48078">MKLAIAALSLIASASAFAPSQVGGRAVSTAAFAPKNVAAFEASRGFALMSTAESTELGVKQEPHGGKLVDLMLKTDEEKEAAIAKCTSELQLTPRQLCDVELIMNGGFSPIEGFMDEETYKSVVENMELPSGVIFGLPVVFDTNSEDLSPGDIVLLKDGDRNIATIEFTDKFTPDKPLECLKCYGTATIEHPGALMVATERGRYYMGGKITGLNNPVRDFPCKTPAEVRATLPADTDVVAFQCRNPVHRAHYELFTRALDDPLVGEDGVVLVHPTCGPTQADDIPGDVRYKTYEVLKEETHNPRTRWEYLPYSMHMAGPREAIQHMMIRKNFGCTHFIIGRDMAGSKSSVTGEDFYGAYDAQDFAKEHGPRLGVMPVPSLNLVYTEEEGYVTADEAKEKGLSEKKLSGTKFRQMLRGGEDIPEWFAFKSVVSVLRENI</sequence>
<dbReference type="AlphaFoldDB" id="A0A7S2A4Q0"/>
<dbReference type="SUPFAM" id="SSF52374">
    <property type="entry name" value="Nucleotidylyl transferase"/>
    <property type="match status" value="1"/>
</dbReference>
<evidence type="ECO:0000256" key="9">
    <source>
        <dbReference type="ARBA" id="ARBA00041598"/>
    </source>
</evidence>
<keyword evidence="4" id="KW-0548">Nucleotidyltransferase</keyword>
<dbReference type="InterPro" id="IPR014729">
    <property type="entry name" value="Rossmann-like_a/b/a_fold"/>
</dbReference>
<evidence type="ECO:0000256" key="7">
    <source>
        <dbReference type="ARBA" id="ARBA00031812"/>
    </source>
</evidence>
<comment type="similarity">
    <text evidence="8">Belongs to the sulfate adenylyltransferase family.</text>
</comment>
<dbReference type="Pfam" id="PF14306">
    <property type="entry name" value="PUA_2"/>
    <property type="match status" value="1"/>
</dbReference>